<sequence length="185" mass="21051">MNKQPEITAKTREAFATSFCTLYAQKSIDKITVKEITALAGYNRSTFYQYFDDIYDLLDYVEDSLLALMKKSWEVESGALFTPDLDLLRAFFADNEIFLRAVLGDFGSVHFIARLQEELPLSGLQNTFPAAEHLMPYLIEFHLSTSLALFRVWLRRGKDLPADKLLTLIHACYTGGSAAFLRSCR</sequence>
<dbReference type="PANTHER" id="PTHR43479:SF11">
    <property type="entry name" value="ACREF_ENVCD OPERON REPRESSOR-RELATED"/>
    <property type="match status" value="1"/>
</dbReference>
<feature type="DNA-binding region" description="H-T-H motif" evidence="2">
    <location>
        <begin position="32"/>
        <end position="51"/>
    </location>
</feature>
<keyword evidence="1 2" id="KW-0238">DNA-binding</keyword>
<dbReference type="InterPro" id="IPR050624">
    <property type="entry name" value="HTH-type_Tx_Regulator"/>
</dbReference>
<dbReference type="InterPro" id="IPR001647">
    <property type="entry name" value="HTH_TetR"/>
</dbReference>
<keyword evidence="4" id="KW-0808">Transferase</keyword>
<gene>
    <name evidence="4" type="ORF">SAMEA3545359_02246</name>
</gene>
<reference evidence="4" key="1">
    <citation type="submission" date="2015-09" db="EMBL/GenBank/DDBJ databases">
        <authorList>
            <consortium name="Pathogen Informatics"/>
        </authorList>
    </citation>
    <scope>NUCLEOTIDE SEQUENCE</scope>
    <source>
        <strain evidence="4">2789STDY5834896</strain>
    </source>
</reference>
<feature type="domain" description="HTH tetR-type" evidence="3">
    <location>
        <begin position="9"/>
        <end position="69"/>
    </location>
</feature>
<dbReference type="GO" id="GO:0003677">
    <property type="term" value="F:DNA binding"/>
    <property type="evidence" value="ECO:0007669"/>
    <property type="project" value="UniProtKB-UniRule"/>
</dbReference>
<dbReference type="GO" id="GO:0016301">
    <property type="term" value="F:kinase activity"/>
    <property type="evidence" value="ECO:0007669"/>
    <property type="project" value="UniProtKB-KW"/>
</dbReference>
<evidence type="ECO:0000313" key="4">
    <source>
        <dbReference type="EMBL" id="SCJ81997.1"/>
    </source>
</evidence>
<dbReference type="Gene3D" id="1.10.357.10">
    <property type="entry name" value="Tetracycline Repressor, domain 2"/>
    <property type="match status" value="1"/>
</dbReference>
<dbReference type="Pfam" id="PF00440">
    <property type="entry name" value="TetR_N"/>
    <property type="match status" value="1"/>
</dbReference>
<dbReference type="PROSITE" id="PS50977">
    <property type="entry name" value="HTH_TETR_2"/>
    <property type="match status" value="1"/>
</dbReference>
<evidence type="ECO:0000256" key="2">
    <source>
        <dbReference type="PROSITE-ProRule" id="PRU00335"/>
    </source>
</evidence>
<evidence type="ECO:0000256" key="1">
    <source>
        <dbReference type="ARBA" id="ARBA00023125"/>
    </source>
</evidence>
<dbReference type="InterPro" id="IPR009057">
    <property type="entry name" value="Homeodomain-like_sf"/>
</dbReference>
<dbReference type="EMBL" id="FMHG01000001">
    <property type="protein sequence ID" value="SCJ81997.1"/>
    <property type="molecule type" value="Genomic_DNA"/>
</dbReference>
<protein>
    <submittedName>
        <fullName evidence="4">Probable dihydroxyacetone kinase regulator</fullName>
    </submittedName>
</protein>
<name>A0A1C6JIX5_9FIRM</name>
<keyword evidence="4" id="KW-0418">Kinase</keyword>
<proteinExistence type="predicted"/>
<dbReference type="SUPFAM" id="SSF46689">
    <property type="entry name" value="Homeodomain-like"/>
    <property type="match status" value="1"/>
</dbReference>
<organism evidence="4">
    <name type="scientific">uncultured Anaerotruncus sp</name>
    <dbReference type="NCBI Taxonomy" id="905011"/>
    <lineage>
        <taxon>Bacteria</taxon>
        <taxon>Bacillati</taxon>
        <taxon>Bacillota</taxon>
        <taxon>Clostridia</taxon>
        <taxon>Eubacteriales</taxon>
        <taxon>Oscillospiraceae</taxon>
        <taxon>Anaerotruncus</taxon>
        <taxon>environmental samples</taxon>
    </lineage>
</organism>
<evidence type="ECO:0000259" key="3">
    <source>
        <dbReference type="PROSITE" id="PS50977"/>
    </source>
</evidence>
<dbReference type="PANTHER" id="PTHR43479">
    <property type="entry name" value="ACREF/ENVCD OPERON REPRESSOR-RELATED"/>
    <property type="match status" value="1"/>
</dbReference>
<dbReference type="AlphaFoldDB" id="A0A1C6JIX5"/>
<accession>A0A1C6JIX5</accession>